<dbReference type="Proteomes" id="UP000007015">
    <property type="component" value="Chromosome 3"/>
</dbReference>
<reference evidence="2 3" key="1">
    <citation type="journal article" date="2005" name="PLoS Biol.">
        <title>The genomes of Oryza sativa: a history of duplications.</title>
        <authorList>
            <person name="Yu J."/>
            <person name="Wang J."/>
            <person name="Lin W."/>
            <person name="Li S."/>
            <person name="Li H."/>
            <person name="Zhou J."/>
            <person name="Ni P."/>
            <person name="Dong W."/>
            <person name="Hu S."/>
            <person name="Zeng C."/>
            <person name="Zhang J."/>
            <person name="Zhang Y."/>
            <person name="Li R."/>
            <person name="Xu Z."/>
            <person name="Li S."/>
            <person name="Li X."/>
            <person name="Zheng H."/>
            <person name="Cong L."/>
            <person name="Lin L."/>
            <person name="Yin J."/>
            <person name="Geng J."/>
            <person name="Li G."/>
            <person name="Shi J."/>
            <person name="Liu J."/>
            <person name="Lv H."/>
            <person name="Li J."/>
            <person name="Wang J."/>
            <person name="Deng Y."/>
            <person name="Ran L."/>
            <person name="Shi X."/>
            <person name="Wang X."/>
            <person name="Wu Q."/>
            <person name="Li C."/>
            <person name="Ren X."/>
            <person name="Wang J."/>
            <person name="Wang X."/>
            <person name="Li D."/>
            <person name="Liu D."/>
            <person name="Zhang X."/>
            <person name="Ji Z."/>
            <person name="Zhao W."/>
            <person name="Sun Y."/>
            <person name="Zhang Z."/>
            <person name="Bao J."/>
            <person name="Han Y."/>
            <person name="Dong L."/>
            <person name="Ji J."/>
            <person name="Chen P."/>
            <person name="Wu S."/>
            <person name="Liu J."/>
            <person name="Xiao Y."/>
            <person name="Bu D."/>
            <person name="Tan J."/>
            <person name="Yang L."/>
            <person name="Ye C."/>
            <person name="Zhang J."/>
            <person name="Xu J."/>
            <person name="Zhou Y."/>
            <person name="Yu Y."/>
            <person name="Zhang B."/>
            <person name="Zhuang S."/>
            <person name="Wei H."/>
            <person name="Liu B."/>
            <person name="Lei M."/>
            <person name="Yu H."/>
            <person name="Li Y."/>
            <person name="Xu H."/>
            <person name="Wei S."/>
            <person name="He X."/>
            <person name="Fang L."/>
            <person name="Zhang Z."/>
            <person name="Zhang Y."/>
            <person name="Huang X."/>
            <person name="Su Z."/>
            <person name="Tong W."/>
            <person name="Li J."/>
            <person name="Tong Z."/>
            <person name="Li S."/>
            <person name="Ye J."/>
            <person name="Wang L."/>
            <person name="Fang L."/>
            <person name="Lei T."/>
            <person name="Chen C."/>
            <person name="Chen H."/>
            <person name="Xu Z."/>
            <person name="Li H."/>
            <person name="Huang H."/>
            <person name="Zhang F."/>
            <person name="Xu H."/>
            <person name="Li N."/>
            <person name="Zhao C."/>
            <person name="Li S."/>
            <person name="Dong L."/>
            <person name="Huang Y."/>
            <person name="Li L."/>
            <person name="Xi Y."/>
            <person name="Qi Q."/>
            <person name="Li W."/>
            <person name="Zhang B."/>
            <person name="Hu W."/>
            <person name="Zhang Y."/>
            <person name="Tian X."/>
            <person name="Jiao Y."/>
            <person name="Liang X."/>
            <person name="Jin J."/>
            <person name="Gao L."/>
            <person name="Zheng W."/>
            <person name="Hao B."/>
            <person name="Liu S."/>
            <person name="Wang W."/>
            <person name="Yuan L."/>
            <person name="Cao M."/>
            <person name="McDermott J."/>
            <person name="Samudrala R."/>
            <person name="Wang J."/>
            <person name="Wong G.K."/>
            <person name="Yang H."/>
        </authorList>
    </citation>
    <scope>NUCLEOTIDE SEQUENCE [LARGE SCALE GENOMIC DNA]</scope>
    <source>
        <strain evidence="3">cv. 93-11</strain>
    </source>
</reference>
<evidence type="ECO:0000313" key="2">
    <source>
        <dbReference type="EMBL" id="EAY90684.1"/>
    </source>
</evidence>
<dbReference type="HOGENOM" id="CLU_2019028_0_0_1"/>
<accession>A2XIM4</accession>
<protein>
    <submittedName>
        <fullName evidence="2">Uncharacterized protein</fullName>
    </submittedName>
</protein>
<evidence type="ECO:0000313" key="3">
    <source>
        <dbReference type="Proteomes" id="UP000007015"/>
    </source>
</evidence>
<dbReference type="AlphaFoldDB" id="A2XIM4"/>
<keyword evidence="3" id="KW-1185">Reference proteome</keyword>
<feature type="region of interest" description="Disordered" evidence="1">
    <location>
        <begin position="99"/>
        <end position="123"/>
    </location>
</feature>
<dbReference type="Gramene" id="BGIOSGA010421-TA">
    <property type="protein sequence ID" value="BGIOSGA010421-PA"/>
    <property type="gene ID" value="BGIOSGA010421"/>
</dbReference>
<name>A2XIM4_ORYSI</name>
<proteinExistence type="predicted"/>
<sequence length="123" mass="12970">MALSGVQIEKAKPAAVAEKKMSKADLVNAVMSEEATAPVSAPHEQLSASNQEQGSVGDLSHLEGQCADVHADDRAGLRRRKVTPMIRIGFLCAPDSVDAGVAHRNTGEESDPAVRRLRSRAAA</sequence>
<feature type="region of interest" description="Disordered" evidence="1">
    <location>
        <begin position="34"/>
        <end position="56"/>
    </location>
</feature>
<dbReference type="EMBL" id="CM000128">
    <property type="protein sequence ID" value="EAY90684.1"/>
    <property type="molecule type" value="Genomic_DNA"/>
</dbReference>
<gene>
    <name evidence="2" type="ORF">OsI_12286</name>
</gene>
<evidence type="ECO:0000256" key="1">
    <source>
        <dbReference type="SAM" id="MobiDB-lite"/>
    </source>
</evidence>
<organism evidence="2 3">
    <name type="scientific">Oryza sativa subsp. indica</name>
    <name type="common">Rice</name>
    <dbReference type="NCBI Taxonomy" id="39946"/>
    <lineage>
        <taxon>Eukaryota</taxon>
        <taxon>Viridiplantae</taxon>
        <taxon>Streptophyta</taxon>
        <taxon>Embryophyta</taxon>
        <taxon>Tracheophyta</taxon>
        <taxon>Spermatophyta</taxon>
        <taxon>Magnoliopsida</taxon>
        <taxon>Liliopsida</taxon>
        <taxon>Poales</taxon>
        <taxon>Poaceae</taxon>
        <taxon>BOP clade</taxon>
        <taxon>Oryzoideae</taxon>
        <taxon>Oryzeae</taxon>
        <taxon>Oryzinae</taxon>
        <taxon>Oryza</taxon>
        <taxon>Oryza sativa</taxon>
    </lineage>
</organism>